<sequence>MPSPIVAATLQAAALSTVSNLFAQVILARQEKRPLALDIFQLLRFVTLTLLTAPPNYHWQQYLERSFPAYPLNSRVERLGDIEMRPHDDAPELKDGFPQRPGTPEPKLSLKNTLTKWFIDCITAGAIMNTVAFLVLMGILKGQGSSQIWNNIMTTHTGTTFLPSSMGLSPIAIFINSRVDVLIRIDHSVIYTDKSKPNIVLKAETIWIDGRPYGPPSMVTQTSYDLCREHDIYVALGGHQNITRCFGLVYDDNGNSIALRLERAPKGNLRHFIEETPEPGYCPALPEDQVHSLSMMQRELYALGSAVYEITEWKSPYADIGGDIWTILENGIVPVIADKNIARDIIMRCWDFKYDSAGAVADDLAALFGI</sequence>
<keyword evidence="8" id="KW-1185">Reference proteome</keyword>
<evidence type="ECO:0000256" key="5">
    <source>
        <dbReference type="ARBA" id="ARBA00023136"/>
    </source>
</evidence>
<comment type="similarity">
    <text evidence="2">Belongs to the peroxisomal membrane protein PXMP2/4 family.</text>
</comment>
<comment type="subcellular location">
    <subcellularLocation>
        <location evidence="1">Membrane</location>
        <topology evidence="1">Multi-pass membrane protein</topology>
    </subcellularLocation>
</comment>
<dbReference type="SUPFAM" id="SSF56112">
    <property type="entry name" value="Protein kinase-like (PK-like)"/>
    <property type="match status" value="1"/>
</dbReference>
<dbReference type="PANTHER" id="PTHR11266">
    <property type="entry name" value="PEROXISOMAL MEMBRANE PROTEIN 2, PXMP2 MPV17"/>
    <property type="match status" value="1"/>
</dbReference>
<dbReference type="InterPro" id="IPR011009">
    <property type="entry name" value="Kinase-like_dom_sf"/>
</dbReference>
<organism evidence="7 8">
    <name type="scientific">Neonectria punicea</name>
    <dbReference type="NCBI Taxonomy" id="979145"/>
    <lineage>
        <taxon>Eukaryota</taxon>
        <taxon>Fungi</taxon>
        <taxon>Dikarya</taxon>
        <taxon>Ascomycota</taxon>
        <taxon>Pezizomycotina</taxon>
        <taxon>Sordariomycetes</taxon>
        <taxon>Hypocreomycetidae</taxon>
        <taxon>Hypocreales</taxon>
        <taxon>Nectriaceae</taxon>
        <taxon>Neonectria</taxon>
    </lineage>
</organism>
<evidence type="ECO:0000256" key="3">
    <source>
        <dbReference type="ARBA" id="ARBA00022692"/>
    </source>
</evidence>
<comment type="caution">
    <text evidence="7">The sequence shown here is derived from an EMBL/GenBank/DDBJ whole genome shotgun (WGS) entry which is preliminary data.</text>
</comment>
<evidence type="ECO:0000313" key="7">
    <source>
        <dbReference type="EMBL" id="KAK7418942.1"/>
    </source>
</evidence>
<keyword evidence="3 6" id="KW-0812">Transmembrane</keyword>
<dbReference type="PANTHER" id="PTHR11266:SF80">
    <property type="entry name" value="PEROXISOMAL MEMBRANE PROTEIN 2"/>
    <property type="match status" value="1"/>
</dbReference>
<evidence type="ECO:0008006" key="9">
    <source>
        <dbReference type="Google" id="ProtNLM"/>
    </source>
</evidence>
<dbReference type="Proteomes" id="UP001498476">
    <property type="component" value="Unassembled WGS sequence"/>
</dbReference>
<dbReference type="EMBL" id="JAZAVJ010000042">
    <property type="protein sequence ID" value="KAK7418942.1"/>
    <property type="molecule type" value="Genomic_DNA"/>
</dbReference>
<proteinExistence type="inferred from homology"/>
<dbReference type="InterPro" id="IPR007248">
    <property type="entry name" value="Mpv17_PMP22"/>
</dbReference>
<accession>A0ABR1HDD3</accession>
<evidence type="ECO:0000256" key="2">
    <source>
        <dbReference type="ARBA" id="ARBA00006824"/>
    </source>
</evidence>
<keyword evidence="4 6" id="KW-1133">Transmembrane helix</keyword>
<evidence type="ECO:0000256" key="4">
    <source>
        <dbReference type="ARBA" id="ARBA00022989"/>
    </source>
</evidence>
<gene>
    <name evidence="7" type="ORF">QQX98_003645</name>
</gene>
<feature type="transmembrane region" description="Helical" evidence="6">
    <location>
        <begin position="117"/>
        <end position="140"/>
    </location>
</feature>
<protein>
    <recommendedName>
        <fullName evidence="9">Protein kinase domain-containing protein</fullName>
    </recommendedName>
</protein>
<evidence type="ECO:0000313" key="8">
    <source>
        <dbReference type="Proteomes" id="UP001498476"/>
    </source>
</evidence>
<reference evidence="7 8" key="1">
    <citation type="journal article" date="2025" name="Microbiol. Resour. Announc.">
        <title>Draft genome sequences for Neonectria magnoliae and Neonectria punicea, canker pathogens of Liriodendron tulipifera and Acer saccharum in West Virginia.</title>
        <authorList>
            <person name="Petronek H.M."/>
            <person name="Kasson M.T."/>
            <person name="Metheny A.M."/>
            <person name="Stauder C.M."/>
            <person name="Lovett B."/>
            <person name="Lynch S.C."/>
            <person name="Garnas J.R."/>
            <person name="Kasson L.R."/>
            <person name="Stajich J.E."/>
        </authorList>
    </citation>
    <scope>NUCLEOTIDE SEQUENCE [LARGE SCALE GENOMIC DNA]</scope>
    <source>
        <strain evidence="7 8">NRRL 64653</strain>
    </source>
</reference>
<evidence type="ECO:0000256" key="6">
    <source>
        <dbReference type="SAM" id="Phobius"/>
    </source>
</evidence>
<evidence type="ECO:0000256" key="1">
    <source>
        <dbReference type="ARBA" id="ARBA00004141"/>
    </source>
</evidence>
<keyword evidence="5 6" id="KW-0472">Membrane</keyword>
<name>A0ABR1HDD3_9HYPO</name>